<sequence>MLSAMDRMISAADMLDWLLDTRDLVDTPAVTAAPTRLITQAPGTEGMRALIAEESRGTPRPLHLRPTPAARKAFQYLRDKRAEEHRSAELGPLAERVWERRAIFAEAPELRSTAAWEAAGERRREQITDAVVTALGPEFSLIGPRSFGGSPIAVLSRQGVRFCLVPGGGVGLSPEEELASNA</sequence>
<evidence type="ECO:0000313" key="1">
    <source>
        <dbReference type="EMBL" id="MBO2440936.1"/>
    </source>
</evidence>
<protein>
    <recommendedName>
        <fullName evidence="3">Universal stress protein</fullName>
    </recommendedName>
</protein>
<evidence type="ECO:0000313" key="2">
    <source>
        <dbReference type="Proteomes" id="UP000666915"/>
    </source>
</evidence>
<dbReference type="EMBL" id="JAGEOK010000016">
    <property type="protein sequence ID" value="MBO2440936.1"/>
    <property type="molecule type" value="Genomic_DNA"/>
</dbReference>
<comment type="caution">
    <text evidence="1">The sequence shown here is derived from an EMBL/GenBank/DDBJ whole genome shotgun (WGS) entry which is preliminary data.</text>
</comment>
<proteinExistence type="predicted"/>
<name>A0ABS3R3U7_9ACTN</name>
<keyword evidence="2" id="KW-1185">Reference proteome</keyword>
<evidence type="ECO:0008006" key="3">
    <source>
        <dbReference type="Google" id="ProtNLM"/>
    </source>
</evidence>
<organism evidence="1 2">
    <name type="scientific">Actinomadura nitritigenes</name>
    <dbReference type="NCBI Taxonomy" id="134602"/>
    <lineage>
        <taxon>Bacteria</taxon>
        <taxon>Bacillati</taxon>
        <taxon>Actinomycetota</taxon>
        <taxon>Actinomycetes</taxon>
        <taxon>Streptosporangiales</taxon>
        <taxon>Thermomonosporaceae</taxon>
        <taxon>Actinomadura</taxon>
    </lineage>
</organism>
<reference evidence="1 2" key="1">
    <citation type="submission" date="2021-03" db="EMBL/GenBank/DDBJ databases">
        <authorList>
            <person name="Kanchanasin P."/>
            <person name="Saeng-In P."/>
            <person name="Phongsopitanun W."/>
            <person name="Yuki M."/>
            <person name="Kudo T."/>
            <person name="Ohkuma M."/>
            <person name="Tanasupawat S."/>
        </authorList>
    </citation>
    <scope>NUCLEOTIDE SEQUENCE [LARGE SCALE GENOMIC DNA]</scope>
    <source>
        <strain evidence="1 2">L46</strain>
    </source>
</reference>
<gene>
    <name evidence="1" type="ORF">J4557_25755</name>
</gene>
<dbReference type="Proteomes" id="UP000666915">
    <property type="component" value="Unassembled WGS sequence"/>
</dbReference>
<dbReference type="RefSeq" id="WP_208269292.1">
    <property type="nucleotide sequence ID" value="NZ_BAAAGM010000038.1"/>
</dbReference>
<accession>A0ABS3R3U7</accession>